<accession>A0AC61RHZ5</accession>
<proteinExistence type="predicted"/>
<keyword evidence="2" id="KW-1185">Reference proteome</keyword>
<evidence type="ECO:0000313" key="1">
    <source>
        <dbReference type="EMBL" id="TGY80338.1"/>
    </source>
</evidence>
<comment type="caution">
    <text evidence="1">The sequence shown here is derived from an EMBL/GenBank/DDBJ whole genome shotgun (WGS) entry which is preliminary data.</text>
</comment>
<sequence length="106" mass="11922">MYAIVEIKGQQFKAEEGKFLYVHHLGEDVKAGDAVAFDKVLLLDADGDVKVGAPAVEGVKVNCEVLEPLVKGEKVIVFKKKRRKGYRRKNGHRQQFSKILVKTIEK</sequence>
<dbReference type="EMBL" id="SRYB01000003">
    <property type="protein sequence ID" value="TGY80338.1"/>
    <property type="molecule type" value="Genomic_DNA"/>
</dbReference>
<gene>
    <name evidence="1" type="primary">rplU</name>
    <name evidence="1" type="ORF">E5331_03635</name>
</gene>
<keyword evidence="1" id="KW-0689">Ribosomal protein</keyword>
<protein>
    <submittedName>
        <fullName evidence="1">50S ribosomal protein L21</fullName>
    </submittedName>
</protein>
<keyword evidence="1" id="KW-0687">Ribonucleoprotein</keyword>
<reference evidence="1" key="1">
    <citation type="submission" date="2019-04" db="EMBL/GenBank/DDBJ databases">
        <title>Microbes associate with the intestines of laboratory mice.</title>
        <authorList>
            <person name="Navarre W."/>
            <person name="Wong E."/>
            <person name="Huang K."/>
            <person name="Tropini C."/>
            <person name="Ng K."/>
            <person name="Yu B."/>
        </authorList>
    </citation>
    <scope>NUCLEOTIDE SEQUENCE</scope>
    <source>
        <strain evidence="1">NM04_E33</strain>
    </source>
</reference>
<name>A0AC61RHZ5_9BACT</name>
<dbReference type="Proteomes" id="UP000306319">
    <property type="component" value="Unassembled WGS sequence"/>
</dbReference>
<evidence type="ECO:0000313" key="2">
    <source>
        <dbReference type="Proteomes" id="UP000306319"/>
    </source>
</evidence>
<organism evidence="1 2">
    <name type="scientific">Lepagella muris</name>
    <dbReference type="NCBI Taxonomy" id="3032870"/>
    <lineage>
        <taxon>Bacteria</taxon>
        <taxon>Pseudomonadati</taxon>
        <taxon>Bacteroidota</taxon>
        <taxon>Bacteroidia</taxon>
        <taxon>Bacteroidales</taxon>
        <taxon>Muribaculaceae</taxon>
        <taxon>Lepagella</taxon>
    </lineage>
</organism>